<dbReference type="SUPFAM" id="SSF52047">
    <property type="entry name" value="RNI-like"/>
    <property type="match status" value="1"/>
</dbReference>
<protein>
    <recommendedName>
        <fullName evidence="4">F-box domain-containing protein</fullName>
    </recommendedName>
</protein>
<feature type="region of interest" description="Disordered" evidence="1">
    <location>
        <begin position="512"/>
        <end position="532"/>
    </location>
</feature>
<evidence type="ECO:0008006" key="4">
    <source>
        <dbReference type="Google" id="ProtNLM"/>
    </source>
</evidence>
<evidence type="ECO:0000313" key="3">
    <source>
        <dbReference type="Proteomes" id="UP000076842"/>
    </source>
</evidence>
<dbReference type="EMBL" id="KV423932">
    <property type="protein sequence ID" value="KZT60295.1"/>
    <property type="molecule type" value="Genomic_DNA"/>
</dbReference>
<evidence type="ECO:0000313" key="2">
    <source>
        <dbReference type="EMBL" id="KZT60295.1"/>
    </source>
</evidence>
<dbReference type="Gene3D" id="3.80.10.10">
    <property type="entry name" value="Ribonuclease Inhibitor"/>
    <property type="match status" value="1"/>
</dbReference>
<dbReference type="STRING" id="1353952.A0A165I9K5"/>
<sequence>MVHPIFEIPELLLAIFEYLDRSPDQLKFMLICRATQSVAIEAMWRDVCDVWQLFDLMPKDAKLAVTDDKVWETLDDVKMTRPPTEAEWERVRLYTQCIRKLELNEILSWSNDNFKPSPFSRPLLMFSTYKGAEPLFASLREVDLDVKSYSGHLACQFLLAHDLRSVSLTMSEQENSRPFSPRAQLLLDVIASHSANLESLALDYGSLDTTNATLASWEKSLTSFIRNLEHKAPNLKKINVGALHTGREIVPALASMHGLQDLTLTWGRGQTTASYALPEDSFPSLQAITLDAEWYPRLEPSFIISSISSNSMRHVSVRALLEVEAASKLHRLVASRWSATLRQYRTEWSSIAAQQTDNPDVASPLSPIPFTHLQPLLDCRKLQKLSLQFPYPWDLTDERVAVLAGAWPEMETLELGCNYYSWTAADYTPKITIRALATIAVELPHLKYLTMDINFVDTALEDSHLEAAANPRIRSFGSMLPGDGLRSIVLKNASKLFPVLKVQVSELQGARAGDVSGTARTPRGKKVEEDVW</sequence>
<keyword evidence="3" id="KW-1185">Reference proteome</keyword>
<accession>A0A165I9K5</accession>
<organism evidence="2 3">
    <name type="scientific">Calocera cornea HHB12733</name>
    <dbReference type="NCBI Taxonomy" id="1353952"/>
    <lineage>
        <taxon>Eukaryota</taxon>
        <taxon>Fungi</taxon>
        <taxon>Dikarya</taxon>
        <taxon>Basidiomycota</taxon>
        <taxon>Agaricomycotina</taxon>
        <taxon>Dacrymycetes</taxon>
        <taxon>Dacrymycetales</taxon>
        <taxon>Dacrymycetaceae</taxon>
        <taxon>Calocera</taxon>
    </lineage>
</organism>
<proteinExistence type="predicted"/>
<dbReference type="InParanoid" id="A0A165I9K5"/>
<dbReference type="OrthoDB" id="2447803at2759"/>
<evidence type="ECO:0000256" key="1">
    <source>
        <dbReference type="SAM" id="MobiDB-lite"/>
    </source>
</evidence>
<dbReference type="Proteomes" id="UP000076842">
    <property type="component" value="Unassembled WGS sequence"/>
</dbReference>
<dbReference type="AlphaFoldDB" id="A0A165I9K5"/>
<gene>
    <name evidence="2" type="ORF">CALCODRAFT_553757</name>
</gene>
<name>A0A165I9K5_9BASI</name>
<dbReference type="InterPro" id="IPR032675">
    <property type="entry name" value="LRR_dom_sf"/>
</dbReference>
<reference evidence="2 3" key="1">
    <citation type="journal article" date="2016" name="Mol. Biol. Evol.">
        <title>Comparative Genomics of Early-Diverging Mushroom-Forming Fungi Provides Insights into the Origins of Lignocellulose Decay Capabilities.</title>
        <authorList>
            <person name="Nagy L.G."/>
            <person name="Riley R."/>
            <person name="Tritt A."/>
            <person name="Adam C."/>
            <person name="Daum C."/>
            <person name="Floudas D."/>
            <person name="Sun H."/>
            <person name="Yadav J.S."/>
            <person name="Pangilinan J."/>
            <person name="Larsson K.H."/>
            <person name="Matsuura K."/>
            <person name="Barry K."/>
            <person name="Labutti K."/>
            <person name="Kuo R."/>
            <person name="Ohm R.A."/>
            <person name="Bhattacharya S.S."/>
            <person name="Shirouzu T."/>
            <person name="Yoshinaga Y."/>
            <person name="Martin F.M."/>
            <person name="Grigoriev I.V."/>
            <person name="Hibbett D.S."/>
        </authorList>
    </citation>
    <scope>NUCLEOTIDE SEQUENCE [LARGE SCALE GENOMIC DNA]</scope>
    <source>
        <strain evidence="2 3">HHB12733</strain>
    </source>
</reference>